<keyword evidence="1" id="KW-0597">Phosphoprotein</keyword>
<evidence type="ECO:0000256" key="6">
    <source>
        <dbReference type="PROSITE-ProRule" id="PRU00169"/>
    </source>
</evidence>
<feature type="domain" description="OmpR/PhoB-type" evidence="9">
    <location>
        <begin position="103"/>
        <end position="200"/>
    </location>
</feature>
<dbReference type="GO" id="GO:0000976">
    <property type="term" value="F:transcription cis-regulatory region binding"/>
    <property type="evidence" value="ECO:0007669"/>
    <property type="project" value="TreeGrafter"/>
</dbReference>
<dbReference type="PROSITE" id="PS50110">
    <property type="entry name" value="RESPONSE_REGULATORY"/>
    <property type="match status" value="1"/>
</dbReference>
<evidence type="ECO:0000256" key="2">
    <source>
        <dbReference type="ARBA" id="ARBA00023012"/>
    </source>
</evidence>
<dbReference type="InterPro" id="IPR036388">
    <property type="entry name" value="WH-like_DNA-bd_sf"/>
</dbReference>
<dbReference type="PANTHER" id="PTHR48111:SF1">
    <property type="entry name" value="TWO-COMPONENT RESPONSE REGULATOR ORR33"/>
    <property type="match status" value="1"/>
</dbReference>
<feature type="domain" description="Response regulatory" evidence="8">
    <location>
        <begin position="1"/>
        <end position="98"/>
    </location>
</feature>
<sequence>MIVRVAMPGSGHASLLDALSTHGVIVLPADAIDADALLVHAAELPRLLLETAASLPLLVIDGPADPLARATLLDRGAADVLADPADPAELAARLRAILRTRRMPPIACADLTVDLVDRKAERSGKALPLHPREFAVLGELARHRDRPVDRMALFRSVWRRRFDPGTNVVAVTVSRMRAKVDIGFARPLIHTIGGAYMLSAEAVAMA</sequence>
<evidence type="ECO:0000256" key="3">
    <source>
        <dbReference type="ARBA" id="ARBA00023015"/>
    </source>
</evidence>
<dbReference type="GO" id="GO:0005829">
    <property type="term" value="C:cytosol"/>
    <property type="evidence" value="ECO:0007669"/>
    <property type="project" value="TreeGrafter"/>
</dbReference>
<dbReference type="Proteomes" id="UP000570166">
    <property type="component" value="Unassembled WGS sequence"/>
</dbReference>
<organism evidence="10 11">
    <name type="scientific">Sphingomonas chungangi</name>
    <dbReference type="NCBI Taxonomy" id="2683589"/>
    <lineage>
        <taxon>Bacteria</taxon>
        <taxon>Pseudomonadati</taxon>
        <taxon>Pseudomonadota</taxon>
        <taxon>Alphaproteobacteria</taxon>
        <taxon>Sphingomonadales</taxon>
        <taxon>Sphingomonadaceae</taxon>
        <taxon>Sphingomonas</taxon>
    </lineage>
</organism>
<dbReference type="InterPro" id="IPR039420">
    <property type="entry name" value="WalR-like"/>
</dbReference>
<evidence type="ECO:0000259" key="8">
    <source>
        <dbReference type="PROSITE" id="PS50110"/>
    </source>
</evidence>
<reference evidence="10 11" key="1">
    <citation type="submission" date="2020-07" db="EMBL/GenBank/DDBJ databases">
        <authorList>
            <person name="Sun Q."/>
        </authorList>
    </citation>
    <scope>NUCLEOTIDE SEQUENCE [LARGE SCALE GENOMIC DNA]</scope>
    <source>
        <strain evidence="10 11">CGMCC 1.13654</strain>
    </source>
</reference>
<name>A0A838L8A8_9SPHN</name>
<dbReference type="InterPro" id="IPR001867">
    <property type="entry name" value="OmpR/PhoB-type_DNA-bd"/>
</dbReference>
<proteinExistence type="predicted"/>
<gene>
    <name evidence="10" type="ORF">HZF05_12535</name>
</gene>
<evidence type="ECO:0000259" key="9">
    <source>
        <dbReference type="PROSITE" id="PS51755"/>
    </source>
</evidence>
<evidence type="ECO:0000313" key="10">
    <source>
        <dbReference type="EMBL" id="MBA2934925.1"/>
    </source>
</evidence>
<keyword evidence="3" id="KW-0805">Transcription regulation</keyword>
<dbReference type="Gene3D" id="3.40.50.2300">
    <property type="match status" value="1"/>
</dbReference>
<dbReference type="InterPro" id="IPR001789">
    <property type="entry name" value="Sig_transdc_resp-reg_receiver"/>
</dbReference>
<protein>
    <submittedName>
        <fullName evidence="10">Response regulator transcription factor</fullName>
    </submittedName>
</protein>
<dbReference type="AlphaFoldDB" id="A0A838L8A8"/>
<evidence type="ECO:0000313" key="11">
    <source>
        <dbReference type="Proteomes" id="UP000570166"/>
    </source>
</evidence>
<comment type="caution">
    <text evidence="6">Lacks conserved residue(s) required for the propagation of feature annotation.</text>
</comment>
<dbReference type="PANTHER" id="PTHR48111">
    <property type="entry name" value="REGULATOR OF RPOS"/>
    <property type="match status" value="1"/>
</dbReference>
<dbReference type="GO" id="GO:0000156">
    <property type="term" value="F:phosphorelay response regulator activity"/>
    <property type="evidence" value="ECO:0007669"/>
    <property type="project" value="TreeGrafter"/>
</dbReference>
<accession>A0A838L8A8</accession>
<dbReference type="EMBL" id="JACEIB010000007">
    <property type="protein sequence ID" value="MBA2934925.1"/>
    <property type="molecule type" value="Genomic_DNA"/>
</dbReference>
<dbReference type="InterPro" id="IPR011006">
    <property type="entry name" value="CheY-like_superfamily"/>
</dbReference>
<dbReference type="SUPFAM" id="SSF46894">
    <property type="entry name" value="C-terminal effector domain of the bipartite response regulators"/>
    <property type="match status" value="1"/>
</dbReference>
<comment type="caution">
    <text evidence="10">The sequence shown here is derived from an EMBL/GenBank/DDBJ whole genome shotgun (WGS) entry which is preliminary data.</text>
</comment>
<dbReference type="SUPFAM" id="SSF52172">
    <property type="entry name" value="CheY-like"/>
    <property type="match status" value="1"/>
</dbReference>
<dbReference type="RefSeq" id="WP_160366695.1">
    <property type="nucleotide sequence ID" value="NZ_JACEIB010000007.1"/>
</dbReference>
<evidence type="ECO:0000256" key="5">
    <source>
        <dbReference type="ARBA" id="ARBA00023163"/>
    </source>
</evidence>
<evidence type="ECO:0000256" key="1">
    <source>
        <dbReference type="ARBA" id="ARBA00022553"/>
    </source>
</evidence>
<keyword evidence="5" id="KW-0804">Transcription</keyword>
<feature type="DNA-binding region" description="OmpR/PhoB-type" evidence="7">
    <location>
        <begin position="103"/>
        <end position="200"/>
    </location>
</feature>
<keyword evidence="2" id="KW-0902">Two-component regulatory system</keyword>
<keyword evidence="11" id="KW-1185">Reference proteome</keyword>
<dbReference type="Gene3D" id="1.10.10.10">
    <property type="entry name" value="Winged helix-like DNA-binding domain superfamily/Winged helix DNA-binding domain"/>
    <property type="match status" value="1"/>
</dbReference>
<dbReference type="GO" id="GO:0006355">
    <property type="term" value="P:regulation of DNA-templated transcription"/>
    <property type="evidence" value="ECO:0007669"/>
    <property type="project" value="InterPro"/>
</dbReference>
<dbReference type="Pfam" id="PF00486">
    <property type="entry name" value="Trans_reg_C"/>
    <property type="match status" value="1"/>
</dbReference>
<evidence type="ECO:0000256" key="7">
    <source>
        <dbReference type="PROSITE-ProRule" id="PRU01091"/>
    </source>
</evidence>
<dbReference type="GO" id="GO:0032993">
    <property type="term" value="C:protein-DNA complex"/>
    <property type="evidence" value="ECO:0007669"/>
    <property type="project" value="TreeGrafter"/>
</dbReference>
<dbReference type="InterPro" id="IPR016032">
    <property type="entry name" value="Sig_transdc_resp-reg_C-effctor"/>
</dbReference>
<dbReference type="SMART" id="SM00862">
    <property type="entry name" value="Trans_reg_C"/>
    <property type="match status" value="1"/>
</dbReference>
<dbReference type="PROSITE" id="PS51755">
    <property type="entry name" value="OMPR_PHOB"/>
    <property type="match status" value="1"/>
</dbReference>
<evidence type="ECO:0000256" key="4">
    <source>
        <dbReference type="ARBA" id="ARBA00023125"/>
    </source>
</evidence>
<keyword evidence="4 7" id="KW-0238">DNA-binding</keyword>
<dbReference type="CDD" id="cd00383">
    <property type="entry name" value="trans_reg_C"/>
    <property type="match status" value="1"/>
</dbReference>